<evidence type="ECO:0000259" key="1">
    <source>
        <dbReference type="Pfam" id="PF02558"/>
    </source>
</evidence>
<accession>W9YX67</accession>
<dbReference type="OrthoDB" id="3753531at2759"/>
<evidence type="ECO:0000313" key="2">
    <source>
        <dbReference type="EMBL" id="EXK24149.1"/>
    </source>
</evidence>
<reference evidence="2" key="2">
    <citation type="submission" date="2012-05" db="EMBL/GenBank/DDBJ databases">
        <title>Annotation of the Genome Sequence of Fusarium oxysporum f. sp. melonis 26406.</title>
        <authorList>
            <consortium name="The Broad Institute Genomics Platform"/>
            <person name="Ma L.-J."/>
            <person name="Corby-Kistler H."/>
            <person name="Broz K."/>
            <person name="Gale L.R."/>
            <person name="Jonkers W."/>
            <person name="O'Donnell K."/>
            <person name="Ploetz R."/>
            <person name="Steinberg C."/>
            <person name="Schwartz D.C."/>
            <person name="VanEtten H."/>
            <person name="Zhou S."/>
            <person name="Young S.K."/>
            <person name="Zeng Q."/>
            <person name="Gargeya S."/>
            <person name="Fitzgerald M."/>
            <person name="Abouelleil A."/>
            <person name="Alvarado L."/>
            <person name="Chapman S.B."/>
            <person name="Gainer-Dewar J."/>
            <person name="Goldberg J."/>
            <person name="Griggs A."/>
            <person name="Gujja S."/>
            <person name="Hansen M."/>
            <person name="Howarth C."/>
            <person name="Imamovic A."/>
            <person name="Ireland A."/>
            <person name="Larimer J."/>
            <person name="McCowan C."/>
            <person name="Murphy C."/>
            <person name="Pearson M."/>
            <person name="Poon T.W."/>
            <person name="Priest M."/>
            <person name="Roberts A."/>
            <person name="Saif S."/>
            <person name="Shea T."/>
            <person name="Sykes S."/>
            <person name="Wortman J."/>
            <person name="Nusbaum C."/>
            <person name="Birren B."/>
        </authorList>
    </citation>
    <scope>NUCLEOTIDE SEQUENCE</scope>
    <source>
        <strain evidence="2">26406</strain>
    </source>
</reference>
<dbReference type="EMBL" id="JH659533">
    <property type="protein sequence ID" value="EXK24149.1"/>
    <property type="molecule type" value="Genomic_DNA"/>
</dbReference>
<dbReference type="VEuPathDB" id="FungiDB:FOMG_19110"/>
<dbReference type="SUPFAM" id="SSF51735">
    <property type="entry name" value="NAD(P)-binding Rossmann-fold domains"/>
    <property type="match status" value="1"/>
</dbReference>
<dbReference type="InterPro" id="IPR036291">
    <property type="entry name" value="NAD(P)-bd_dom_sf"/>
</dbReference>
<protein>
    <recommendedName>
        <fullName evidence="1">Ketopantoate reductase N-terminal domain-containing protein</fullName>
    </recommendedName>
</protein>
<sequence length="338" mass="37331">MADNNHPNILIIGAGAIGITLGYHLQLAGAKISFLVQPESVRRLQKEQVLYCHDDNSLKFFKDYVVTTLSDLDVPQYDYVYFALDGATLKSEVGQSLVKTIGAAVSGSGNQTKILIGSFFIGIRAWFLEISGLPENRVASCNAAIHAYSAKAFKMPGVYDEPGTAKLMEQADWAYADRFTTGAALHVMDDCPDVARSFSKLYNNCQVSKCIIRSPDEDAAFGNLAPITFAAAEILSWPKFQDIDPSNDIWVLATEAAKEVLGLRLHGEYGRLAAANLNPAMFLEGMKEYERTFGTFNIIAFSRYHHGGKVLAQDQQHLQDCVKRGKEEVFPMRLQAIF</sequence>
<dbReference type="HOGENOM" id="CLU_076397_0_0_1"/>
<organism evidence="2">
    <name type="scientific">Fusarium oxysporum f. sp. melonis 26406</name>
    <dbReference type="NCBI Taxonomy" id="1089452"/>
    <lineage>
        <taxon>Eukaryota</taxon>
        <taxon>Fungi</taxon>
        <taxon>Dikarya</taxon>
        <taxon>Ascomycota</taxon>
        <taxon>Pezizomycotina</taxon>
        <taxon>Sordariomycetes</taxon>
        <taxon>Hypocreomycetidae</taxon>
        <taxon>Hypocreales</taxon>
        <taxon>Nectriaceae</taxon>
        <taxon>Fusarium</taxon>
        <taxon>Fusarium oxysporum species complex</taxon>
    </lineage>
</organism>
<dbReference type="Proteomes" id="UP000030703">
    <property type="component" value="Unassembled WGS sequence"/>
</dbReference>
<dbReference type="InterPro" id="IPR013332">
    <property type="entry name" value="KPR_N"/>
</dbReference>
<name>W9YX67_FUSOX</name>
<dbReference type="Gene3D" id="3.40.50.720">
    <property type="entry name" value="NAD(P)-binding Rossmann-like Domain"/>
    <property type="match status" value="1"/>
</dbReference>
<gene>
    <name evidence="2" type="ORF">FOMG_19110</name>
</gene>
<feature type="domain" description="Ketopantoate reductase N-terminal" evidence="1">
    <location>
        <begin position="9"/>
        <end position="80"/>
    </location>
</feature>
<dbReference type="AlphaFoldDB" id="W9YX67"/>
<proteinExistence type="predicted"/>
<dbReference type="Pfam" id="PF02558">
    <property type="entry name" value="ApbA"/>
    <property type="match status" value="1"/>
</dbReference>
<reference evidence="2" key="1">
    <citation type="submission" date="2012-04" db="EMBL/GenBank/DDBJ databases">
        <title>The Genome Sequence of Fusarium oxysporum melonis.</title>
        <authorList>
            <consortium name="The Broad Institute Genome Sequencing Platform"/>
            <person name="Ma L.-J."/>
            <person name="Gale L.R."/>
            <person name="Schwartz D.C."/>
            <person name="Zhou S."/>
            <person name="Corby-Kistler H."/>
            <person name="Young S.K."/>
            <person name="Zeng Q."/>
            <person name="Gargeya S."/>
            <person name="Fitzgerald M."/>
            <person name="Haas B."/>
            <person name="Abouelleil A."/>
            <person name="Alvarado L."/>
            <person name="Arachchi H.M."/>
            <person name="Berlin A."/>
            <person name="Brown A."/>
            <person name="Chapman S.B."/>
            <person name="Chen Z."/>
            <person name="Dunbar C."/>
            <person name="Freedman E."/>
            <person name="Gearin G."/>
            <person name="Goldberg J."/>
            <person name="Griggs A."/>
            <person name="Gujja S."/>
            <person name="Heiman D."/>
            <person name="Howarth C."/>
            <person name="Larson L."/>
            <person name="Lui A."/>
            <person name="MacDonald P.J.P."/>
            <person name="Montmayeur A."/>
            <person name="Murphy C."/>
            <person name="Neiman D."/>
            <person name="Pearson M."/>
            <person name="Priest M."/>
            <person name="Roberts A."/>
            <person name="Saif S."/>
            <person name="Shea T."/>
            <person name="Shenoy N."/>
            <person name="Sisk P."/>
            <person name="Stolte C."/>
            <person name="Sykes S."/>
            <person name="Wortman J."/>
            <person name="Nusbaum C."/>
            <person name="Birren B."/>
        </authorList>
    </citation>
    <scope>NUCLEOTIDE SEQUENCE</scope>
    <source>
        <strain evidence="2">26406</strain>
    </source>
</reference>